<dbReference type="STRING" id="307972.A0A2G8JE61"/>
<dbReference type="Gene3D" id="3.30.450.20">
    <property type="entry name" value="PAS domain"/>
    <property type="match status" value="1"/>
</dbReference>
<comment type="caution">
    <text evidence="4">The sequence shown here is derived from an EMBL/GenBank/DDBJ whole genome shotgun (WGS) entry which is preliminary data.</text>
</comment>
<evidence type="ECO:0000256" key="3">
    <source>
        <dbReference type="SAM" id="MobiDB-lite"/>
    </source>
</evidence>
<dbReference type="SMART" id="SM00086">
    <property type="entry name" value="PAC"/>
    <property type="match status" value="1"/>
</dbReference>
<dbReference type="GO" id="GO:0000978">
    <property type="term" value="F:RNA polymerase II cis-regulatory region sequence-specific DNA binding"/>
    <property type="evidence" value="ECO:0007669"/>
    <property type="project" value="TreeGrafter"/>
</dbReference>
<dbReference type="PANTHER" id="PTHR46055">
    <property type="entry name" value="CIRCADIAN LOCOMOTER OUTPUT CYCLES PROTEIN KAPUT"/>
    <property type="match status" value="1"/>
</dbReference>
<name>A0A2G8JE61_STIJA</name>
<organism evidence="4 5">
    <name type="scientific">Stichopus japonicus</name>
    <name type="common">Sea cucumber</name>
    <dbReference type="NCBI Taxonomy" id="307972"/>
    <lineage>
        <taxon>Eukaryota</taxon>
        <taxon>Metazoa</taxon>
        <taxon>Echinodermata</taxon>
        <taxon>Eleutherozoa</taxon>
        <taxon>Echinozoa</taxon>
        <taxon>Holothuroidea</taxon>
        <taxon>Aspidochirotacea</taxon>
        <taxon>Aspidochirotida</taxon>
        <taxon>Stichopodidae</taxon>
        <taxon>Apostichopus</taxon>
    </lineage>
</organism>
<protein>
    <submittedName>
        <fullName evidence="4">Clock</fullName>
    </submittedName>
</protein>
<dbReference type="Pfam" id="PF14598">
    <property type="entry name" value="PAS_11"/>
    <property type="match status" value="1"/>
</dbReference>
<evidence type="ECO:0000256" key="2">
    <source>
        <dbReference type="SAM" id="Coils"/>
    </source>
</evidence>
<dbReference type="OrthoDB" id="411251at2759"/>
<dbReference type="Proteomes" id="UP000230750">
    <property type="component" value="Unassembled WGS sequence"/>
</dbReference>
<feature type="coiled-coil region" evidence="2">
    <location>
        <begin position="199"/>
        <end position="233"/>
    </location>
</feature>
<keyword evidence="2" id="KW-0175">Coiled coil</keyword>
<evidence type="ECO:0000256" key="1">
    <source>
        <dbReference type="ARBA" id="ARBA00023242"/>
    </source>
</evidence>
<dbReference type="GO" id="GO:1990513">
    <property type="term" value="C:CLOCK-BMAL transcription complex"/>
    <property type="evidence" value="ECO:0007669"/>
    <property type="project" value="TreeGrafter"/>
</dbReference>
<dbReference type="EMBL" id="MRZV01002314">
    <property type="protein sequence ID" value="PIK34023.1"/>
    <property type="molecule type" value="Genomic_DNA"/>
</dbReference>
<dbReference type="InterPro" id="IPR001610">
    <property type="entry name" value="PAC"/>
</dbReference>
<feature type="region of interest" description="Disordered" evidence="3">
    <location>
        <begin position="153"/>
        <end position="183"/>
    </location>
</feature>
<accession>A0A2G8JE61</accession>
<dbReference type="AlphaFoldDB" id="A0A2G8JE61"/>
<dbReference type="SUPFAM" id="SSF55785">
    <property type="entry name" value="PYP-like sensor domain (PAS domain)"/>
    <property type="match status" value="1"/>
</dbReference>
<dbReference type="InterPro" id="IPR035965">
    <property type="entry name" value="PAS-like_dom_sf"/>
</dbReference>
<proteinExistence type="predicted"/>
<dbReference type="GO" id="GO:0000981">
    <property type="term" value="F:DNA-binding transcription factor activity, RNA polymerase II-specific"/>
    <property type="evidence" value="ECO:0007669"/>
    <property type="project" value="InterPro"/>
</dbReference>
<dbReference type="InterPro" id="IPR047230">
    <property type="entry name" value="CLOCK-like"/>
</dbReference>
<gene>
    <name evidence="4" type="ORF">BSL78_29155</name>
</gene>
<evidence type="ECO:0000313" key="4">
    <source>
        <dbReference type="EMBL" id="PIK34023.1"/>
    </source>
</evidence>
<feature type="compositionally biased region" description="Polar residues" evidence="3">
    <location>
        <begin position="330"/>
        <end position="347"/>
    </location>
</feature>
<feature type="region of interest" description="Disordered" evidence="3">
    <location>
        <begin position="330"/>
        <end position="352"/>
    </location>
</feature>
<keyword evidence="1" id="KW-0539">Nucleus</keyword>
<dbReference type="PANTHER" id="PTHR46055:SF3">
    <property type="entry name" value="CIRCADIAN LOCOMOTER OUTPUT CYCLES PROTEIN KAPUT"/>
    <property type="match status" value="1"/>
</dbReference>
<reference evidence="4 5" key="1">
    <citation type="journal article" date="2017" name="PLoS Biol.">
        <title>The sea cucumber genome provides insights into morphological evolution and visceral regeneration.</title>
        <authorList>
            <person name="Zhang X."/>
            <person name="Sun L."/>
            <person name="Yuan J."/>
            <person name="Sun Y."/>
            <person name="Gao Y."/>
            <person name="Zhang L."/>
            <person name="Li S."/>
            <person name="Dai H."/>
            <person name="Hamel J.F."/>
            <person name="Liu C."/>
            <person name="Yu Y."/>
            <person name="Liu S."/>
            <person name="Lin W."/>
            <person name="Guo K."/>
            <person name="Jin S."/>
            <person name="Xu P."/>
            <person name="Storey K.B."/>
            <person name="Huan P."/>
            <person name="Zhang T."/>
            <person name="Zhou Y."/>
            <person name="Zhang J."/>
            <person name="Lin C."/>
            <person name="Li X."/>
            <person name="Xing L."/>
            <person name="Huo D."/>
            <person name="Sun M."/>
            <person name="Wang L."/>
            <person name="Mercier A."/>
            <person name="Li F."/>
            <person name="Yang H."/>
            <person name="Xiang J."/>
        </authorList>
    </citation>
    <scope>NUCLEOTIDE SEQUENCE [LARGE SCALE GENOMIC DNA]</scope>
    <source>
        <strain evidence="4">Shaxun</strain>
        <tissue evidence="4">Muscle</tissue>
    </source>
</reference>
<keyword evidence="5" id="KW-1185">Reference proteome</keyword>
<dbReference type="GO" id="GO:0032922">
    <property type="term" value="P:circadian regulation of gene expression"/>
    <property type="evidence" value="ECO:0007669"/>
    <property type="project" value="InterPro"/>
</dbReference>
<evidence type="ECO:0000313" key="5">
    <source>
        <dbReference type="Proteomes" id="UP000230750"/>
    </source>
</evidence>
<sequence length="470" mass="51757">MQTGEGTSCYYRYLTKGQEWIWLQTRYFITYNQWNSKPEFIVCTHRVVSYAEVRKCFNNDIAFTDESSISTEFSNKWSSNGCLSEISPSLNSSSGESSVQSSVQRSIASEVIYNHLRLLVGAIDVNRRGSNSDPVSNGRNQLRYAGNLATTASLPNDMLNSSRADNSNQVTPSVSSSENQSTKNLNITDQMKVIQVKLQKQLVARHQKLQEDILRQQQELQNVQQQLLNAQQLMFQQQSPVMGMSLDQTSTRGQKASPPPVKGGNWKTAGGLVHHQPAVTEAWSMNLPMQQSLNVSPSPVYNQASMSMSPAQLASPMSQSRQVAYHVIPSSNPMDTNLQSPTGSEQELSLPETDGDRLAFPSIINAIRNPGASSSCQVTQGVPNHQTLFHPHSPLMMVGTQEQGSSCRDLLSRTNLPSSYNNQQLLPGGNSSSMLEQDMGAFLNPAMPAHALELYDDMGMDPSVYLGALD</sequence>